<keyword evidence="6" id="KW-0560">Oxidoreductase</keyword>
<proteinExistence type="inferred from homology"/>
<feature type="domain" description="Nitroreductase" evidence="7">
    <location>
        <begin position="10"/>
        <end position="189"/>
    </location>
</feature>
<dbReference type="PANTHER" id="PTHR43673">
    <property type="entry name" value="NAD(P)H NITROREDUCTASE YDGI-RELATED"/>
    <property type="match status" value="1"/>
</dbReference>
<dbReference type="AlphaFoldDB" id="D3UHR2"/>
<evidence type="ECO:0000256" key="5">
    <source>
        <dbReference type="ARBA" id="ARBA00022857"/>
    </source>
</evidence>
<dbReference type="Gene3D" id="3.40.109.10">
    <property type="entry name" value="NADH Oxidase"/>
    <property type="match status" value="1"/>
</dbReference>
<dbReference type="EMBL" id="FN555004">
    <property type="protein sequence ID" value="CBG40034.1"/>
    <property type="molecule type" value="Genomic_DNA"/>
</dbReference>
<evidence type="ECO:0000313" key="8">
    <source>
        <dbReference type="EMBL" id="CBG40034.1"/>
    </source>
</evidence>
<dbReference type="CDD" id="cd02149">
    <property type="entry name" value="NfsB-like"/>
    <property type="match status" value="1"/>
</dbReference>
<dbReference type="RefSeq" id="WP_013023112.1">
    <property type="nucleotide sequence ID" value="NC_013949.1"/>
</dbReference>
<keyword evidence="9" id="KW-1185">Reference proteome</keyword>
<dbReference type="InterPro" id="IPR029479">
    <property type="entry name" value="Nitroreductase"/>
</dbReference>
<dbReference type="KEGG" id="hms:HMU07770"/>
<organism evidence="8 9">
    <name type="scientific">Helicobacter mustelae (strain ATCC 43772 / CCUG 25715 / CIP 103759 / LMG 18044 / NCTC 12198 / R85-136P)</name>
    <name type="common">Campylobacter mustelae</name>
    <dbReference type="NCBI Taxonomy" id="679897"/>
    <lineage>
        <taxon>Bacteria</taxon>
        <taxon>Pseudomonadati</taxon>
        <taxon>Campylobacterota</taxon>
        <taxon>Epsilonproteobacteria</taxon>
        <taxon>Campylobacterales</taxon>
        <taxon>Helicobacteraceae</taxon>
        <taxon>Helicobacter</taxon>
    </lineage>
</organism>
<accession>D3UHR2</accession>
<evidence type="ECO:0000256" key="3">
    <source>
        <dbReference type="ARBA" id="ARBA00022630"/>
    </source>
</evidence>
<sequence length="210" mass="24182">MKNAFLDAMRARFACKSFDPTKEISLQDFEEILEAGRLTPSSFGLEPTRILVIENKALRKEMQSLCWNQTQITDSSKLVVLTSKVLDMDHRSNYVNRMISRKIQDPEALVAYSKRYGTFLANNDYKEAQSIYHWTSKQAYLIASSMMNCASFLHIDSCPIEGFEKKPLEKLLGLDPFSEQISLLIAFGYHAKKPEKRAPRLSKHEFVKYL</sequence>
<dbReference type="STRING" id="679897.HMU07770"/>
<dbReference type="Pfam" id="PF00881">
    <property type="entry name" value="Nitroreductase"/>
    <property type="match status" value="1"/>
</dbReference>
<dbReference type="Proteomes" id="UP000001522">
    <property type="component" value="Chromosome"/>
</dbReference>
<reference evidence="8 9" key="1">
    <citation type="journal article" date="2010" name="BMC Genomics">
        <title>Comparative genomics and proteomics of Helicobacter mustelae, an ulcerogenic and carcinogenic gastric pathogen.</title>
        <authorList>
            <person name="O'Toole P.W."/>
            <person name="Snelling W.J."/>
            <person name="Canchaya C."/>
            <person name="Forde B.M."/>
            <person name="Hardie K.R."/>
            <person name="Josenhans C."/>
            <person name="Graham R.L.J."/>
            <person name="McMullan G."/>
            <person name="Parkhill J."/>
            <person name="Belda E."/>
            <person name="Bentley S.D."/>
        </authorList>
    </citation>
    <scope>NUCLEOTIDE SEQUENCE [LARGE SCALE GENOMIC DNA]</scope>
    <source>
        <strain evidence="9">ATCC 43772 / LMG 18044 / NCTC 12198 / 12198</strain>
    </source>
</reference>
<comment type="cofactor">
    <cofactor evidence="1">
        <name>FMN</name>
        <dbReference type="ChEBI" id="CHEBI:58210"/>
    </cofactor>
</comment>
<gene>
    <name evidence="8" type="ordered locus">HMU07770</name>
</gene>
<evidence type="ECO:0000256" key="1">
    <source>
        <dbReference type="ARBA" id="ARBA00001917"/>
    </source>
</evidence>
<dbReference type="InterPro" id="IPR000415">
    <property type="entry name" value="Nitroreductase-like"/>
</dbReference>
<keyword evidence="4" id="KW-0288">FMN</keyword>
<keyword evidence="3" id="KW-0285">Flavoprotein</keyword>
<dbReference type="InterPro" id="IPR033878">
    <property type="entry name" value="NfsB-like"/>
</dbReference>
<dbReference type="GO" id="GO:0016491">
    <property type="term" value="F:oxidoreductase activity"/>
    <property type="evidence" value="ECO:0007669"/>
    <property type="project" value="UniProtKB-KW"/>
</dbReference>
<evidence type="ECO:0000256" key="4">
    <source>
        <dbReference type="ARBA" id="ARBA00022643"/>
    </source>
</evidence>
<evidence type="ECO:0000259" key="7">
    <source>
        <dbReference type="Pfam" id="PF00881"/>
    </source>
</evidence>
<comment type="similarity">
    <text evidence="2">Belongs to the nitroreductase family.</text>
</comment>
<dbReference type="PANTHER" id="PTHR43673:SF2">
    <property type="entry name" value="NITROREDUCTASE"/>
    <property type="match status" value="1"/>
</dbReference>
<evidence type="ECO:0000256" key="6">
    <source>
        <dbReference type="ARBA" id="ARBA00023002"/>
    </source>
</evidence>
<name>D3UHR2_HELM1</name>
<dbReference type="HOGENOM" id="CLU_070764_4_1_7"/>
<evidence type="ECO:0000256" key="2">
    <source>
        <dbReference type="ARBA" id="ARBA00007118"/>
    </source>
</evidence>
<keyword evidence="5" id="KW-0521">NADP</keyword>
<dbReference type="eggNOG" id="COG0778">
    <property type="taxonomic scope" value="Bacteria"/>
</dbReference>
<evidence type="ECO:0000313" key="9">
    <source>
        <dbReference type="Proteomes" id="UP000001522"/>
    </source>
</evidence>
<protein>
    <submittedName>
        <fullName evidence="8">Nitroreductase family protein</fullName>
    </submittedName>
</protein>
<dbReference type="SUPFAM" id="SSF55469">
    <property type="entry name" value="FMN-dependent nitroreductase-like"/>
    <property type="match status" value="1"/>
</dbReference>